<evidence type="ECO:0000313" key="2">
    <source>
        <dbReference type="Proteomes" id="UP000005317"/>
    </source>
</evidence>
<protein>
    <recommendedName>
        <fullName evidence="3">Adenylate cyclase</fullName>
    </recommendedName>
</protein>
<organism evidence="1 2">
    <name type="scientific">Thiothrix nivea (strain ATCC 35100 / DSM 5205 / JP2)</name>
    <dbReference type="NCBI Taxonomy" id="870187"/>
    <lineage>
        <taxon>Bacteria</taxon>
        <taxon>Pseudomonadati</taxon>
        <taxon>Pseudomonadota</taxon>
        <taxon>Gammaproteobacteria</taxon>
        <taxon>Thiotrichales</taxon>
        <taxon>Thiotrichaceae</taxon>
        <taxon>Thiothrix</taxon>
    </lineage>
</organism>
<dbReference type="SUPFAM" id="SSF48452">
    <property type="entry name" value="TPR-like"/>
    <property type="match status" value="1"/>
</dbReference>
<dbReference type="EMBL" id="JH651384">
    <property type="protein sequence ID" value="EIJ34376.1"/>
    <property type="molecule type" value="Genomic_DNA"/>
</dbReference>
<name>A0A656HFU6_THINJ</name>
<dbReference type="Proteomes" id="UP000005317">
    <property type="component" value="Unassembled WGS sequence"/>
</dbReference>
<sequence length="547" mass="62009">MFTKEHKNADISLVSMNTDKEQIIAELERILNHPRFRARKLIRLFLQYAVLETLADRGQHLNQYTIAVNALGKPKDFSPVYNPVVRIEAGRLRKLLQDYYTENGDDSPVMISIPKGSYQASFKANNRTTTRADTAMPSQTPHVTEGPRIAAYCQHAGSSDNAALTLCHKLHNDLLLMMSRFRNIRLVSPSLETCPSAAALPSLDNLRQHRVDYLLNCDIQIHAASTEVFCTLLHIPSNELVWTDILPLPAQPAQANMDAFCMRVAANTITLHSGRALSHWAAYQQSLKLPLPSHQQVLVDYLAFLRDISQENFTTAQESCQQRLEHFPDDSRAMVILARLCGYDHVLQYNLLPDMETLWTHAARMAMKLDPGGAESHSVFAHNSFLRGDFELCRAEFEIARKINPFDTSIEYLYGLGLYLMGDEAAGMQSFTELTAIPFTQPDWYHLLPFIDAFNRDNYQQALSMAEQIQQFGYWGEMARSVSYFRLGQHERCLAEFRQLLQRPGIVLPGQGNQHSALFAYPPLRKLAEVLQEIRHALPLPAKTPEA</sequence>
<gene>
    <name evidence="1" type="ORF">Thini_1795</name>
</gene>
<evidence type="ECO:0000313" key="1">
    <source>
        <dbReference type="EMBL" id="EIJ34376.1"/>
    </source>
</evidence>
<dbReference type="AlphaFoldDB" id="A0A656HFU6"/>
<dbReference type="InterPro" id="IPR011990">
    <property type="entry name" value="TPR-like_helical_dom_sf"/>
</dbReference>
<dbReference type="Gene3D" id="1.25.40.10">
    <property type="entry name" value="Tetratricopeptide repeat domain"/>
    <property type="match status" value="1"/>
</dbReference>
<reference evidence="2" key="1">
    <citation type="journal article" date="2011" name="Stand. Genomic Sci.">
        <title>Genome sequence of the filamentous, gliding Thiothrix nivea neotype strain (JP2(T)).</title>
        <authorList>
            <person name="Lapidus A."/>
            <person name="Nolan M."/>
            <person name="Lucas S."/>
            <person name="Glavina Del Rio T."/>
            <person name="Tice H."/>
            <person name="Cheng J.F."/>
            <person name="Tapia R."/>
            <person name="Han C."/>
            <person name="Goodwin L."/>
            <person name="Pitluck S."/>
            <person name="Liolios K."/>
            <person name="Pagani I."/>
            <person name="Ivanova N."/>
            <person name="Huntemann M."/>
            <person name="Mavromatis K."/>
            <person name="Mikhailova N."/>
            <person name="Pati A."/>
            <person name="Chen A."/>
            <person name="Palaniappan K."/>
            <person name="Land M."/>
            <person name="Brambilla E.M."/>
            <person name="Rohde M."/>
            <person name="Abt B."/>
            <person name="Verbarg S."/>
            <person name="Goker M."/>
            <person name="Bristow J."/>
            <person name="Eisen J.A."/>
            <person name="Markowitz V."/>
            <person name="Hugenholtz P."/>
            <person name="Kyrpides N.C."/>
            <person name="Klenk H.P."/>
            <person name="Woyke T."/>
        </authorList>
    </citation>
    <scope>NUCLEOTIDE SEQUENCE [LARGE SCALE GENOMIC DNA]</scope>
    <source>
        <strain evidence="2">ATCC 35100 / DSM 5205 / JP2</strain>
    </source>
</reference>
<evidence type="ECO:0008006" key="3">
    <source>
        <dbReference type="Google" id="ProtNLM"/>
    </source>
</evidence>
<proteinExistence type="predicted"/>
<keyword evidence="2" id="KW-1185">Reference proteome</keyword>
<accession>A0A656HFU6</accession>